<proteinExistence type="predicted"/>
<dbReference type="PANTHER" id="PTHR47510">
    <property type="entry name" value="REVERSE TRANSCRIPTASE DOMAIN-CONTAINING PROTEIN"/>
    <property type="match status" value="1"/>
</dbReference>
<accession>A0A498P359</accession>
<protein>
    <submittedName>
        <fullName evidence="1">Uncharacterized protein</fullName>
    </submittedName>
</protein>
<evidence type="ECO:0000313" key="1">
    <source>
        <dbReference type="EMBL" id="RXN38498.1"/>
    </source>
</evidence>
<reference evidence="1 2" key="1">
    <citation type="submission" date="2018-03" db="EMBL/GenBank/DDBJ databases">
        <title>Draft genome sequence of Rohu Carp (Labeo rohita).</title>
        <authorList>
            <person name="Das P."/>
            <person name="Kushwaha B."/>
            <person name="Joshi C.G."/>
            <person name="Kumar D."/>
            <person name="Nagpure N.S."/>
            <person name="Sahoo L."/>
            <person name="Das S.P."/>
            <person name="Bit A."/>
            <person name="Patnaik S."/>
            <person name="Meher P.K."/>
            <person name="Jayasankar P."/>
            <person name="Koringa P.G."/>
            <person name="Patel N.V."/>
            <person name="Hinsu A.T."/>
            <person name="Kumar R."/>
            <person name="Pandey M."/>
            <person name="Agarwal S."/>
            <person name="Srivastava S."/>
            <person name="Singh M."/>
            <person name="Iquebal M.A."/>
            <person name="Jaiswal S."/>
            <person name="Angadi U.B."/>
            <person name="Kumar N."/>
            <person name="Raza M."/>
            <person name="Shah T.M."/>
            <person name="Rai A."/>
            <person name="Jena J.K."/>
        </authorList>
    </citation>
    <scope>NUCLEOTIDE SEQUENCE [LARGE SCALE GENOMIC DNA]</scope>
    <source>
        <strain evidence="1">DASCIFA01</strain>
        <tissue evidence="1">Testis</tissue>
    </source>
</reference>
<name>A0A498P359_LABRO</name>
<keyword evidence="2" id="KW-1185">Reference proteome</keyword>
<dbReference type="STRING" id="84645.A0A498P359"/>
<dbReference type="EMBL" id="QBIY01004794">
    <property type="protein sequence ID" value="RXN38498.1"/>
    <property type="molecule type" value="Genomic_DNA"/>
</dbReference>
<comment type="caution">
    <text evidence="1">The sequence shown here is derived from an EMBL/GenBank/DDBJ whole genome shotgun (WGS) entry which is preliminary data.</text>
</comment>
<dbReference type="Proteomes" id="UP000290572">
    <property type="component" value="Unassembled WGS sequence"/>
</dbReference>
<dbReference type="PANTHER" id="PTHR47510:SF3">
    <property type="entry name" value="ENDO_EXONUCLEASE_PHOSPHATASE DOMAIN-CONTAINING PROTEIN"/>
    <property type="match status" value="1"/>
</dbReference>
<gene>
    <name evidence="1" type="ORF">ROHU_001051</name>
</gene>
<evidence type="ECO:0000313" key="2">
    <source>
        <dbReference type="Proteomes" id="UP000290572"/>
    </source>
</evidence>
<sequence>MKSDHAAIFLMPKYKQRLKQDVPVQREVARWTDQSVATLQDALDDADWDMFRLSSDDINVFTEVVVGFIGKLTDDTIQKMTIRTFPNQKPWVDKTIRDALRSRTTAYNVGLATGDMNSDKTASYNVRKAVNDSRSLWQGLRTITDYKAPTSGMINADVSLADELNTFYSCFETAASNVNSVSNANNASGANGWRQEDNANTRNAFIISEHAVLRNFYSCTIESILTGNITTWFGNGTMQDRRALQRVVRSAECIIRTKLHDLHSIYNKRCWTKARKIVKDLSHPNNGLFSLLQSGKRFRSLKANTERLRSFFPQAIRTLNHNTT</sequence>
<dbReference type="AlphaFoldDB" id="A0A498P359"/>
<organism evidence="1 2">
    <name type="scientific">Labeo rohita</name>
    <name type="common">Indian major carp</name>
    <name type="synonym">Cyprinus rohita</name>
    <dbReference type="NCBI Taxonomy" id="84645"/>
    <lineage>
        <taxon>Eukaryota</taxon>
        <taxon>Metazoa</taxon>
        <taxon>Chordata</taxon>
        <taxon>Craniata</taxon>
        <taxon>Vertebrata</taxon>
        <taxon>Euteleostomi</taxon>
        <taxon>Actinopterygii</taxon>
        <taxon>Neopterygii</taxon>
        <taxon>Teleostei</taxon>
        <taxon>Ostariophysi</taxon>
        <taxon>Cypriniformes</taxon>
        <taxon>Cyprinidae</taxon>
        <taxon>Labeoninae</taxon>
        <taxon>Labeonini</taxon>
        <taxon>Labeo</taxon>
    </lineage>
</organism>